<dbReference type="AlphaFoldDB" id="A0A1X7S6F7"/>
<accession>A0A1X7S6F7</accession>
<reference evidence="2 3" key="1">
    <citation type="submission" date="2016-06" db="EMBL/GenBank/DDBJ databases">
        <authorList>
            <person name="Kjaerup R.B."/>
            <person name="Dalgaard T.S."/>
            <person name="Juul-Madsen H.R."/>
        </authorList>
    </citation>
    <scope>NUCLEOTIDE SEQUENCE [LARGE SCALE GENOMIC DNA]</scope>
</reference>
<protein>
    <submittedName>
        <fullName evidence="2">Uncharacterized protein</fullName>
    </submittedName>
</protein>
<keyword evidence="3" id="KW-1185">Reference proteome</keyword>
<evidence type="ECO:0000313" key="3">
    <source>
        <dbReference type="Proteomes" id="UP000215127"/>
    </source>
</evidence>
<feature type="coiled-coil region" evidence="1">
    <location>
        <begin position="197"/>
        <end position="253"/>
    </location>
</feature>
<organism evidence="2 3">
    <name type="scientific">Zymoseptoria tritici (strain ST99CH_3D7)</name>
    <dbReference type="NCBI Taxonomy" id="1276538"/>
    <lineage>
        <taxon>Eukaryota</taxon>
        <taxon>Fungi</taxon>
        <taxon>Dikarya</taxon>
        <taxon>Ascomycota</taxon>
        <taxon>Pezizomycotina</taxon>
        <taxon>Dothideomycetes</taxon>
        <taxon>Dothideomycetidae</taxon>
        <taxon>Mycosphaerellales</taxon>
        <taxon>Mycosphaerellaceae</taxon>
        <taxon>Zymoseptoria</taxon>
    </lineage>
</organism>
<dbReference type="Proteomes" id="UP000215127">
    <property type="component" value="Chromosome 11"/>
</dbReference>
<evidence type="ECO:0000313" key="2">
    <source>
        <dbReference type="EMBL" id="SMQ55100.1"/>
    </source>
</evidence>
<name>A0A1X7S6F7_ZYMT9</name>
<keyword evidence="1" id="KW-0175">Coiled coil</keyword>
<proteinExistence type="predicted"/>
<sequence length="734" mass="82831">MATGTFAVFQQARRTYRATDQLHDLTTDLGKLLEADARVVELEANLTDRQKDRRRLHKIETLEPKLEKRILQLRNDIYDETKKIGKIQQETKQAEWWASKIQSMGGKTGELSEAEQLVEKAKADFIERFGLPEEIFDQTWIAAYQEYVNDSTHQPSTPDLCVTTDTDILDMFRNNQDVVKRHPSGQGFTTSSVVAFLKTMHGQLSSLKQKYENLELQHAEDVEGLKEEHELEMENMQTQVSNVEAERGEWQEKYNKAVLSHSDCGQMKNEYDRLIGEEKEYIAARAETVGLRKQLEHAEETRQSTEQELDYLKANLSPDAAELIELRALVEHQKSVIADDLISENQSQEASDLLALYKHENDLLLKLGGQLLDCYVHADGVPEAKIIDMSLLAVVLCEKNLNLEIDPVATSEPAVNPVTFYADHDTPNRFSLSALVAQRIGVRVDYGPSDLLGAVMTLERVILPDLMAHSSIEAASLVYRYTEELAASRDLSSDAFLSTCAVFETLHLWYPHEDAGEYVNLLETMLKKRYADLPGDLLPPLLDQVCIYHLGTTLPEPSDIFAVYSAAVHQGLLKAGSLVTSQHSIMEIATMAFGTMSRSQDSSAIARYMSGSAELIVIRDQTFGAGNPVEYLFWRVNDDDVQWAFSTLGLDVAVTGVGNEKKRWVCSPRRQVQSFHASFEFEEEDDPASADLQSYLRTYYSEQVQDAYRMPNAYEGLEDIEMEVSDSDSSELSF</sequence>
<evidence type="ECO:0000256" key="1">
    <source>
        <dbReference type="SAM" id="Coils"/>
    </source>
</evidence>
<gene>
    <name evidence="2" type="ORF">ZT3D7_G10255</name>
</gene>
<dbReference type="EMBL" id="LT853702">
    <property type="protein sequence ID" value="SMQ55100.1"/>
    <property type="molecule type" value="Genomic_DNA"/>
</dbReference>
<feature type="coiled-coil region" evidence="1">
    <location>
        <begin position="288"/>
        <end position="315"/>
    </location>
</feature>